<dbReference type="SUPFAM" id="SSF50486">
    <property type="entry name" value="FMT C-terminal domain-like"/>
    <property type="match status" value="1"/>
</dbReference>
<evidence type="ECO:0000256" key="1">
    <source>
        <dbReference type="ARBA" id="ARBA00010699"/>
    </source>
</evidence>
<dbReference type="InterPro" id="IPR041711">
    <property type="entry name" value="Met-tRNA-FMT_N"/>
</dbReference>
<feature type="domain" description="Formyl transferase N-terminal" evidence="5">
    <location>
        <begin position="30"/>
        <end position="204"/>
    </location>
</feature>
<dbReference type="InterPro" id="IPR011034">
    <property type="entry name" value="Formyl_transferase-like_C_sf"/>
</dbReference>
<dbReference type="RefSeq" id="XP_065655872.1">
    <property type="nucleotide sequence ID" value="XM_065799800.1"/>
</dbReference>
<keyword evidence="3" id="KW-0808">Transferase</keyword>
<evidence type="ECO:0000313" key="7">
    <source>
        <dbReference type="Proteomes" id="UP001652625"/>
    </source>
</evidence>
<comment type="similarity">
    <text evidence="1">Belongs to the Fmt family.</text>
</comment>
<dbReference type="InterPro" id="IPR002376">
    <property type="entry name" value="Formyl_transf_N"/>
</dbReference>
<dbReference type="Gene3D" id="3.40.50.12230">
    <property type="match status" value="1"/>
</dbReference>
<dbReference type="CDD" id="cd08646">
    <property type="entry name" value="FMT_core_Met-tRNA-FMT_N"/>
    <property type="match status" value="1"/>
</dbReference>
<evidence type="ECO:0000256" key="2">
    <source>
        <dbReference type="ARBA" id="ARBA00012261"/>
    </source>
</evidence>
<dbReference type="InterPro" id="IPR005793">
    <property type="entry name" value="Formyl_trans_C"/>
</dbReference>
<protein>
    <recommendedName>
        <fullName evidence="2">methionyl-tRNA formyltransferase</fullName>
        <ecNumber evidence="2">2.1.2.9</ecNumber>
    </recommendedName>
</protein>
<accession>A0ABM4C2U0</accession>
<evidence type="ECO:0000313" key="8">
    <source>
        <dbReference type="RefSeq" id="XP_065655872.1"/>
    </source>
</evidence>
<evidence type="ECO:0000259" key="6">
    <source>
        <dbReference type="Pfam" id="PF02911"/>
    </source>
</evidence>
<evidence type="ECO:0000259" key="5">
    <source>
        <dbReference type="Pfam" id="PF00551"/>
    </source>
</evidence>
<dbReference type="Proteomes" id="UP001652625">
    <property type="component" value="Chromosome 06"/>
</dbReference>
<organism evidence="7 8">
    <name type="scientific">Hydra vulgaris</name>
    <name type="common">Hydra</name>
    <name type="synonym">Hydra attenuata</name>
    <dbReference type="NCBI Taxonomy" id="6087"/>
    <lineage>
        <taxon>Eukaryota</taxon>
        <taxon>Metazoa</taxon>
        <taxon>Cnidaria</taxon>
        <taxon>Hydrozoa</taxon>
        <taxon>Hydroidolina</taxon>
        <taxon>Anthoathecata</taxon>
        <taxon>Aplanulata</taxon>
        <taxon>Hydridae</taxon>
        <taxon>Hydra</taxon>
    </lineage>
</organism>
<proteinExistence type="inferred from homology"/>
<dbReference type="Pfam" id="PF00551">
    <property type="entry name" value="Formyl_trans_N"/>
    <property type="match status" value="1"/>
</dbReference>
<dbReference type="GeneID" id="101234741"/>
<dbReference type="EC" id="2.1.2.9" evidence="2"/>
<dbReference type="PANTHER" id="PTHR11138:SF5">
    <property type="entry name" value="METHIONYL-TRNA FORMYLTRANSFERASE, MITOCHONDRIAL"/>
    <property type="match status" value="1"/>
</dbReference>
<gene>
    <name evidence="8" type="primary">LOC101234741</name>
</gene>
<name>A0ABM4C2U0_HYDVU</name>
<dbReference type="Pfam" id="PF02911">
    <property type="entry name" value="Formyl_trans_C"/>
    <property type="match status" value="1"/>
</dbReference>
<feature type="domain" description="Formyl transferase C-terminal" evidence="6">
    <location>
        <begin position="233"/>
        <end position="343"/>
    </location>
</feature>
<evidence type="ECO:0000256" key="4">
    <source>
        <dbReference type="ARBA" id="ARBA00022917"/>
    </source>
</evidence>
<keyword evidence="7" id="KW-1185">Reference proteome</keyword>
<reference evidence="8" key="1">
    <citation type="submission" date="2025-08" db="UniProtKB">
        <authorList>
            <consortium name="RefSeq"/>
        </authorList>
    </citation>
    <scope>IDENTIFICATION</scope>
</reference>
<sequence>MLQYLIKRSSVLPLYKCFNIKKFSTKNRLKVLFLGTDNFSVGILNALNQIKLTGDISELDVISSASSRIVKNKTILPPVLMYAEKNNLQSHCWVEAKKNRRLSSKYDVAVVASFGDFIPAPIISQFEKSINVHPSLLPRWRGAAPVIHTIFNNDRTTGVSVIEVSKHKFDVGNILYQIETKVPDGCTSDELLVLLMNKAASIMPYVMSHLDELFIKSKPQDESLATLAPKVSNLDGFINLQLLTCEVVSRIQRALPEKIGISVQNNGKRLKLGKIVEIEKDSFNILNGYIDCLNTSDFPNGYCHYHKKKKTLFIKLKDGWVGVKNLHVECKKEISATDFYNGYMINTDGIVSETIFKSIEAT</sequence>
<dbReference type="PANTHER" id="PTHR11138">
    <property type="entry name" value="METHIONYL-TRNA FORMYLTRANSFERASE"/>
    <property type="match status" value="1"/>
</dbReference>
<keyword evidence="4" id="KW-0648">Protein biosynthesis</keyword>
<dbReference type="InterPro" id="IPR036477">
    <property type="entry name" value="Formyl_transf_N_sf"/>
</dbReference>
<dbReference type="SUPFAM" id="SSF53328">
    <property type="entry name" value="Formyltransferase"/>
    <property type="match status" value="1"/>
</dbReference>
<evidence type="ECO:0000256" key="3">
    <source>
        <dbReference type="ARBA" id="ARBA00022679"/>
    </source>
</evidence>